<feature type="transmembrane region" description="Helical" evidence="1">
    <location>
        <begin position="152"/>
        <end position="175"/>
    </location>
</feature>
<protein>
    <recommendedName>
        <fullName evidence="4">DUF4386 domain-containing protein</fullName>
    </recommendedName>
</protein>
<comment type="caution">
    <text evidence="2">The sequence shown here is derived from an EMBL/GenBank/DDBJ whole genome shotgun (WGS) entry which is preliminary data.</text>
</comment>
<evidence type="ECO:0000313" key="2">
    <source>
        <dbReference type="EMBL" id="MFD1067499.1"/>
    </source>
</evidence>
<keyword evidence="1" id="KW-1133">Transmembrane helix</keyword>
<feature type="transmembrane region" description="Helical" evidence="1">
    <location>
        <begin position="7"/>
        <end position="29"/>
    </location>
</feature>
<gene>
    <name evidence="2" type="ORF">ACFQ19_15945</name>
</gene>
<organism evidence="2 3">
    <name type="scientific">Oceanobacillus locisalsi</name>
    <dbReference type="NCBI Taxonomy" id="546107"/>
    <lineage>
        <taxon>Bacteria</taxon>
        <taxon>Bacillati</taxon>
        <taxon>Bacillota</taxon>
        <taxon>Bacilli</taxon>
        <taxon>Bacillales</taxon>
        <taxon>Bacillaceae</taxon>
        <taxon>Oceanobacillus</taxon>
    </lineage>
</organism>
<dbReference type="EMBL" id="JBHTKK010000023">
    <property type="protein sequence ID" value="MFD1067499.1"/>
    <property type="molecule type" value="Genomic_DNA"/>
</dbReference>
<proteinExistence type="predicted"/>
<evidence type="ECO:0000256" key="1">
    <source>
        <dbReference type="SAM" id="Phobius"/>
    </source>
</evidence>
<accession>A0ABW3NKG3</accession>
<evidence type="ECO:0008006" key="4">
    <source>
        <dbReference type="Google" id="ProtNLM"/>
    </source>
</evidence>
<name>A0ABW3NKG3_9BACI</name>
<sequence length="241" mass="28005">MYKLGGTLGVIYIFSIIIWIGIAVVYQGILYPMENQAADQTEWIHNALIYYSEHSWYFSIDHGSKAILFVFVAIFPVLLFTLFRKQEDENSSILNLIGMLFGVAYFIINAASLMMQAMIMSFVMNRYTTIGSDREFARQLFEWAVHGGGLSISLYIIANLSMVIWLSTHGYILYVYMQKKKFFYFSVMLSIFLFIGTLINFISMTIYHTNINLLNEVVSFLFIFWIAYVSYLFFKINNNSN</sequence>
<keyword evidence="1" id="KW-0812">Transmembrane</keyword>
<feature type="transmembrane region" description="Helical" evidence="1">
    <location>
        <begin position="66"/>
        <end position="83"/>
    </location>
</feature>
<evidence type="ECO:0000313" key="3">
    <source>
        <dbReference type="Proteomes" id="UP001597041"/>
    </source>
</evidence>
<keyword evidence="3" id="KW-1185">Reference proteome</keyword>
<dbReference type="RefSeq" id="WP_379593618.1">
    <property type="nucleotide sequence ID" value="NZ_JBHTKK010000023.1"/>
</dbReference>
<feature type="transmembrane region" description="Helical" evidence="1">
    <location>
        <begin position="213"/>
        <end position="234"/>
    </location>
</feature>
<feature type="transmembrane region" description="Helical" evidence="1">
    <location>
        <begin position="182"/>
        <end position="207"/>
    </location>
</feature>
<reference evidence="3" key="1">
    <citation type="journal article" date="2019" name="Int. J. Syst. Evol. Microbiol.">
        <title>The Global Catalogue of Microorganisms (GCM) 10K type strain sequencing project: providing services to taxonomists for standard genome sequencing and annotation.</title>
        <authorList>
            <consortium name="The Broad Institute Genomics Platform"/>
            <consortium name="The Broad Institute Genome Sequencing Center for Infectious Disease"/>
            <person name="Wu L."/>
            <person name="Ma J."/>
        </authorList>
    </citation>
    <scope>NUCLEOTIDE SEQUENCE [LARGE SCALE GENOMIC DNA]</scope>
    <source>
        <strain evidence="3">CCUG 56608</strain>
    </source>
</reference>
<keyword evidence="1" id="KW-0472">Membrane</keyword>
<dbReference type="Proteomes" id="UP001597041">
    <property type="component" value="Unassembled WGS sequence"/>
</dbReference>
<feature type="transmembrane region" description="Helical" evidence="1">
    <location>
        <begin position="95"/>
        <end position="119"/>
    </location>
</feature>